<keyword evidence="8 9" id="KW-0464">Manganese</keyword>
<dbReference type="InterPro" id="IPR042206">
    <property type="entry name" value="CRISPR-assoc_Cas1_C"/>
</dbReference>
<comment type="similarity">
    <text evidence="9">Belongs to the CRISPR-associated endonuclease Cas1 family.</text>
</comment>
<dbReference type="InterPro" id="IPR002729">
    <property type="entry name" value="CRISPR-assoc_Cas1"/>
</dbReference>
<keyword evidence="6 9" id="KW-0051">Antiviral defense</keyword>
<keyword evidence="5 9" id="KW-0460">Magnesium</keyword>
<evidence type="ECO:0000256" key="6">
    <source>
        <dbReference type="ARBA" id="ARBA00023118"/>
    </source>
</evidence>
<proteinExistence type="inferred from homology"/>
<dbReference type="AlphaFoldDB" id="A0A8T3YJC9"/>
<dbReference type="EMBL" id="JACQPB010000022">
    <property type="protein sequence ID" value="MBI4210155.1"/>
    <property type="molecule type" value="Genomic_DNA"/>
</dbReference>
<dbReference type="Gene3D" id="3.100.10.20">
    <property type="entry name" value="CRISPR-associated endonuclease Cas1, N-terminal domain"/>
    <property type="match status" value="1"/>
</dbReference>
<comment type="cofactor">
    <cofactor evidence="9">
        <name>Mg(2+)</name>
        <dbReference type="ChEBI" id="CHEBI:18420"/>
    </cofactor>
    <cofactor evidence="9">
        <name>Mn(2+)</name>
        <dbReference type="ChEBI" id="CHEBI:29035"/>
    </cofactor>
</comment>
<evidence type="ECO:0000256" key="9">
    <source>
        <dbReference type="HAMAP-Rule" id="MF_01470"/>
    </source>
</evidence>
<gene>
    <name evidence="9 10" type="primary">cas1</name>
    <name evidence="10" type="ORF">HY544_01440</name>
</gene>
<dbReference type="CDD" id="cd09634">
    <property type="entry name" value="Cas1_I-II-III"/>
    <property type="match status" value="1"/>
</dbReference>
<dbReference type="GO" id="GO:0004519">
    <property type="term" value="F:endonuclease activity"/>
    <property type="evidence" value="ECO:0007669"/>
    <property type="project" value="UniProtKB-UniRule"/>
</dbReference>
<comment type="function">
    <text evidence="9">CRISPR (clustered regularly interspaced short palindromic repeat), is an adaptive immune system that provides protection against mobile genetic elements (viruses, transposable elements and conjugative plasmids). CRISPR clusters contain spacers, sequences complementary to antecedent mobile elements, and target invading nucleic acids. CRISPR clusters are transcribed and processed into CRISPR RNA (crRNA). Acts as a dsDNA endonuclease. Involved in the integration of spacer DNA into the CRISPR cassette.</text>
</comment>
<dbReference type="GO" id="GO:0003677">
    <property type="term" value="F:DNA binding"/>
    <property type="evidence" value="ECO:0007669"/>
    <property type="project" value="UniProtKB-KW"/>
</dbReference>
<evidence type="ECO:0000256" key="7">
    <source>
        <dbReference type="ARBA" id="ARBA00023125"/>
    </source>
</evidence>
<accession>A0A8T3YJC9</accession>
<protein>
    <recommendedName>
        <fullName evidence="9">CRISPR-associated endonuclease Cas1</fullName>
        <ecNumber evidence="9">3.1.-.-</ecNumber>
    </recommendedName>
</protein>
<evidence type="ECO:0000313" key="10">
    <source>
        <dbReference type="EMBL" id="MBI4210155.1"/>
    </source>
</evidence>
<keyword evidence="4 9" id="KW-0378">Hydrolase</keyword>
<keyword evidence="7 9" id="KW-0238">DNA-binding</keyword>
<reference evidence="10" key="1">
    <citation type="submission" date="2020-07" db="EMBL/GenBank/DDBJ databases">
        <title>Huge and variable diversity of episymbiotic CPR bacteria and DPANN archaea in groundwater ecosystems.</title>
        <authorList>
            <person name="He C.Y."/>
            <person name="Keren R."/>
            <person name="Whittaker M."/>
            <person name="Farag I.F."/>
            <person name="Doudna J."/>
            <person name="Cate J.H.D."/>
            <person name="Banfield J.F."/>
        </authorList>
    </citation>
    <scope>NUCLEOTIDE SEQUENCE</scope>
    <source>
        <strain evidence="10">NC_groundwater_1296_Ag_S-0.2um_52_80</strain>
    </source>
</reference>
<dbReference type="GO" id="GO:0016787">
    <property type="term" value="F:hydrolase activity"/>
    <property type="evidence" value="ECO:0007669"/>
    <property type="project" value="UniProtKB-KW"/>
</dbReference>
<dbReference type="GO" id="GO:0043571">
    <property type="term" value="P:maintenance of CRISPR repeat elements"/>
    <property type="evidence" value="ECO:0007669"/>
    <property type="project" value="UniProtKB-UniRule"/>
</dbReference>
<dbReference type="PANTHER" id="PTHR34353">
    <property type="entry name" value="CRISPR-ASSOCIATED ENDONUCLEASE CAS1 1"/>
    <property type="match status" value="1"/>
</dbReference>
<name>A0A8T3YJC9_9ARCH</name>
<feature type="binding site" evidence="9">
    <location>
        <position position="220"/>
    </location>
    <ligand>
        <name>Mn(2+)</name>
        <dbReference type="ChEBI" id="CHEBI:29035"/>
    </ligand>
</feature>
<evidence type="ECO:0000313" key="11">
    <source>
        <dbReference type="Proteomes" id="UP000732298"/>
    </source>
</evidence>
<dbReference type="Pfam" id="PF01867">
    <property type="entry name" value="Cas_Cas1"/>
    <property type="match status" value="1"/>
</dbReference>
<organism evidence="10 11">
    <name type="scientific">Candidatus Iainarchaeum sp</name>
    <dbReference type="NCBI Taxonomy" id="3101447"/>
    <lineage>
        <taxon>Archaea</taxon>
        <taxon>Candidatus Iainarchaeota</taxon>
        <taxon>Candidatus Iainarchaeia</taxon>
        <taxon>Candidatus Iainarchaeales</taxon>
        <taxon>Candidatus Iainarchaeaceae</taxon>
        <taxon>Candidatus Iainarchaeum</taxon>
    </lineage>
</organism>
<dbReference type="GO" id="GO:0046872">
    <property type="term" value="F:metal ion binding"/>
    <property type="evidence" value="ECO:0007669"/>
    <property type="project" value="UniProtKB-UniRule"/>
</dbReference>
<feature type="binding site" evidence="9">
    <location>
        <position position="235"/>
    </location>
    <ligand>
        <name>Mn(2+)</name>
        <dbReference type="ChEBI" id="CHEBI:29035"/>
    </ligand>
</feature>
<dbReference type="GO" id="GO:0051607">
    <property type="term" value="P:defense response to virus"/>
    <property type="evidence" value="ECO:0007669"/>
    <property type="project" value="UniProtKB-UniRule"/>
</dbReference>
<dbReference type="Gene3D" id="1.20.120.920">
    <property type="entry name" value="CRISPR-associated endonuclease Cas1, C-terminal domain"/>
    <property type="match status" value="1"/>
</dbReference>
<evidence type="ECO:0000256" key="5">
    <source>
        <dbReference type="ARBA" id="ARBA00022842"/>
    </source>
</evidence>
<dbReference type="EC" id="3.1.-.-" evidence="9"/>
<keyword evidence="3 9" id="KW-0255">Endonuclease</keyword>
<dbReference type="InterPro" id="IPR042211">
    <property type="entry name" value="CRISPR-assoc_Cas1_N"/>
</dbReference>
<keyword evidence="1 9" id="KW-0540">Nuclease</keyword>
<dbReference type="HAMAP" id="MF_01470">
    <property type="entry name" value="Cas1"/>
    <property type="match status" value="1"/>
</dbReference>
<evidence type="ECO:0000256" key="4">
    <source>
        <dbReference type="ARBA" id="ARBA00022801"/>
    </source>
</evidence>
<dbReference type="PANTHER" id="PTHR34353:SF2">
    <property type="entry name" value="CRISPR-ASSOCIATED ENDONUCLEASE CAS1 1"/>
    <property type="match status" value="1"/>
</dbReference>
<evidence type="ECO:0000256" key="1">
    <source>
        <dbReference type="ARBA" id="ARBA00022722"/>
    </source>
</evidence>
<keyword evidence="2 9" id="KW-0479">Metal-binding</keyword>
<evidence type="ECO:0000256" key="8">
    <source>
        <dbReference type="ARBA" id="ARBA00023211"/>
    </source>
</evidence>
<comment type="subunit">
    <text evidence="9">Homodimer, forms a heterotetramer with a Cas2 homodimer.</text>
</comment>
<dbReference type="InterPro" id="IPR050646">
    <property type="entry name" value="Cas1"/>
</dbReference>
<dbReference type="NCBIfam" id="TIGR00287">
    <property type="entry name" value="cas1"/>
    <property type="match status" value="1"/>
</dbReference>
<evidence type="ECO:0000256" key="2">
    <source>
        <dbReference type="ARBA" id="ARBA00022723"/>
    </source>
</evidence>
<feature type="binding site" evidence="9">
    <location>
        <position position="160"/>
    </location>
    <ligand>
        <name>Mn(2+)</name>
        <dbReference type="ChEBI" id="CHEBI:29035"/>
    </ligand>
</feature>
<sequence length="329" mass="37379">MQIILNDYSSFLGKKGERFTIKTGDKKQEYAVKDVDQILIAAASSVSVGAIKFALKNEIDIVFLNSIGRPLGRVFPCKLGGTTLTRKRQLEAYYTPRAAKIAKELVKAKIVNQAYFLKSLSKSRKQDFTEIANSNIEVSKRIDSLTGNVDFMRQELLGIEGVTASNYFGCLTKILPFKGRDKDSQDHVNILLNYGYGILYNQTEKTCVLAGLDPYLGFMHTDRYNKPSMVLDMIEGFRPIIVDRAIVTLFAQKQVNGKMFQEHPEDKQLILTKEGREKIISAIMERLYTKVSFKGKQTSFDDIMLGQARRVANYLLDENKGFEAFVYRW</sequence>
<comment type="caution">
    <text evidence="10">The sequence shown here is derived from an EMBL/GenBank/DDBJ whole genome shotgun (WGS) entry which is preliminary data.</text>
</comment>
<dbReference type="Proteomes" id="UP000732298">
    <property type="component" value="Unassembled WGS sequence"/>
</dbReference>
<evidence type="ECO:0000256" key="3">
    <source>
        <dbReference type="ARBA" id="ARBA00022759"/>
    </source>
</evidence>